<dbReference type="InterPro" id="IPR003844">
    <property type="entry name" value="UPF0060"/>
</dbReference>
<proteinExistence type="inferred from homology"/>
<evidence type="ECO:0000256" key="4">
    <source>
        <dbReference type="ARBA" id="ARBA00023136"/>
    </source>
</evidence>
<dbReference type="AlphaFoldDB" id="A0AA96G9M8"/>
<dbReference type="SUPFAM" id="SSF103481">
    <property type="entry name" value="Multidrug resistance efflux transporter EmrE"/>
    <property type="match status" value="1"/>
</dbReference>
<evidence type="ECO:0000256" key="5">
    <source>
        <dbReference type="HAMAP-Rule" id="MF_00010"/>
    </source>
</evidence>
<feature type="transmembrane region" description="Helical" evidence="5">
    <location>
        <begin position="88"/>
        <end position="105"/>
    </location>
</feature>
<name>A0AA96G9M8_9BACT</name>
<evidence type="ECO:0000256" key="3">
    <source>
        <dbReference type="ARBA" id="ARBA00022989"/>
    </source>
</evidence>
<feature type="transmembrane region" description="Helical" evidence="5">
    <location>
        <begin position="31"/>
        <end position="48"/>
    </location>
</feature>
<evidence type="ECO:0000256" key="1">
    <source>
        <dbReference type="ARBA" id="ARBA00022475"/>
    </source>
</evidence>
<dbReference type="EMBL" id="CP116967">
    <property type="protein sequence ID" value="WNM57456.1"/>
    <property type="molecule type" value="Genomic_DNA"/>
</dbReference>
<dbReference type="InterPro" id="IPR037185">
    <property type="entry name" value="EmrE-like"/>
</dbReference>
<dbReference type="RefSeq" id="WP_312641953.1">
    <property type="nucleotide sequence ID" value="NZ_CP116967.1"/>
</dbReference>
<keyword evidence="2 5" id="KW-0812">Transmembrane</keyword>
<dbReference type="HAMAP" id="MF_00010">
    <property type="entry name" value="UPF0060"/>
    <property type="match status" value="1"/>
</dbReference>
<dbReference type="Pfam" id="PF02694">
    <property type="entry name" value="UPF0060"/>
    <property type="match status" value="1"/>
</dbReference>
<accession>A0AA96G9M8</accession>
<organism evidence="6 7">
    <name type="scientific">Candidatus Nitrospira allomarina</name>
    <dbReference type="NCBI Taxonomy" id="3020900"/>
    <lineage>
        <taxon>Bacteria</taxon>
        <taxon>Pseudomonadati</taxon>
        <taxon>Nitrospirota</taxon>
        <taxon>Nitrospiria</taxon>
        <taxon>Nitrospirales</taxon>
        <taxon>Nitrospiraceae</taxon>
        <taxon>Nitrospira</taxon>
    </lineage>
</organism>
<feature type="transmembrane region" description="Helical" evidence="5">
    <location>
        <begin position="60"/>
        <end position="76"/>
    </location>
</feature>
<keyword evidence="1 5" id="KW-1003">Cell membrane</keyword>
<reference evidence="6 7" key="1">
    <citation type="submission" date="2023-01" db="EMBL/GenBank/DDBJ databases">
        <title>Cultivation and genomic characterization of new, ubiquitous marine nitrite-oxidizing bacteria from the Nitrospirales.</title>
        <authorList>
            <person name="Mueller A.J."/>
            <person name="Daebeler A."/>
            <person name="Herbold C.W."/>
            <person name="Kirkegaard R.H."/>
            <person name="Daims H."/>
        </authorList>
    </citation>
    <scope>NUCLEOTIDE SEQUENCE [LARGE SCALE GENOMIC DNA]</scope>
    <source>
        <strain evidence="6 7">VA</strain>
    </source>
</reference>
<dbReference type="Proteomes" id="UP001302719">
    <property type="component" value="Chromosome"/>
</dbReference>
<comment type="subcellular location">
    <subcellularLocation>
        <location evidence="5">Cell membrane</location>
        <topology evidence="5">Multi-pass membrane protein</topology>
    </subcellularLocation>
</comment>
<dbReference type="PANTHER" id="PTHR36116:SF1">
    <property type="entry name" value="UPF0060 MEMBRANE PROTEIN YNFA"/>
    <property type="match status" value="1"/>
</dbReference>
<keyword evidence="3 5" id="KW-1133">Transmembrane helix</keyword>
<evidence type="ECO:0000256" key="2">
    <source>
        <dbReference type="ARBA" id="ARBA00022692"/>
    </source>
</evidence>
<evidence type="ECO:0000313" key="6">
    <source>
        <dbReference type="EMBL" id="WNM57456.1"/>
    </source>
</evidence>
<keyword evidence="7" id="KW-1185">Reference proteome</keyword>
<keyword evidence="4 5" id="KW-0472">Membrane</keyword>
<dbReference type="PANTHER" id="PTHR36116">
    <property type="entry name" value="UPF0060 MEMBRANE PROTEIN YNFA"/>
    <property type="match status" value="1"/>
</dbReference>
<gene>
    <name evidence="6" type="ORF">PP769_16005</name>
</gene>
<dbReference type="KEGG" id="nall:PP769_16005"/>
<feature type="transmembrane region" description="Helical" evidence="5">
    <location>
        <begin position="5"/>
        <end position="25"/>
    </location>
</feature>
<sequence length="108" mass="11829">MNTMYWYAGAALAEISGCFAFWAWLRLGRSGWWTVPGMVSLIVFALLLARTEAAFAGRAYAAYGGVYIAASLLWLWGVEQIQPDRWDWLGAGLCLAGAAVILWGPRPA</sequence>
<protein>
    <submittedName>
        <fullName evidence="6">YnfA family protein</fullName>
    </submittedName>
</protein>
<dbReference type="GO" id="GO:0005886">
    <property type="term" value="C:plasma membrane"/>
    <property type="evidence" value="ECO:0007669"/>
    <property type="project" value="UniProtKB-SubCell"/>
</dbReference>
<evidence type="ECO:0000313" key="7">
    <source>
        <dbReference type="Proteomes" id="UP001302719"/>
    </source>
</evidence>
<comment type="similarity">
    <text evidence="5">Belongs to the UPF0060 family.</text>
</comment>
<dbReference type="NCBIfam" id="NF002586">
    <property type="entry name" value="PRK02237.1"/>
    <property type="match status" value="1"/>
</dbReference>